<dbReference type="Pfam" id="PF00573">
    <property type="entry name" value="Ribosomal_L4"/>
    <property type="match status" value="1"/>
</dbReference>
<dbReference type="NCBIfam" id="TIGR03953">
    <property type="entry name" value="rplD_bact"/>
    <property type="match status" value="1"/>
</dbReference>
<keyword evidence="3" id="KW-0687">Ribonucleoprotein</keyword>
<dbReference type="InterPro" id="IPR023574">
    <property type="entry name" value="Ribosomal_uL4_dom_sf"/>
</dbReference>
<keyword evidence="7" id="KW-1185">Reference proteome</keyword>
<dbReference type="GO" id="GO:0003735">
    <property type="term" value="F:structural constituent of ribosome"/>
    <property type="evidence" value="ECO:0007669"/>
    <property type="project" value="InterPro"/>
</dbReference>
<evidence type="ECO:0000256" key="4">
    <source>
        <dbReference type="ARBA" id="ARBA00040565"/>
    </source>
</evidence>
<comment type="caution">
    <text evidence="6">The sequence shown here is derived from an EMBL/GenBank/DDBJ whole genome shotgun (WGS) entry which is preliminary data.</text>
</comment>
<proteinExistence type="inferred from homology"/>
<name>A0A2H9TNX7_9FUNG</name>
<reference evidence="6 7" key="1">
    <citation type="submission" date="2016-10" db="EMBL/GenBank/DDBJ databases">
        <title>The genome of Paramicrosporidium saccamoebae is the missing link in understanding Cryptomycota and Microsporidia evolution.</title>
        <authorList>
            <person name="Quandt C.A."/>
            <person name="Beaudet D."/>
            <person name="Corsaro D."/>
            <person name="Michel R."/>
            <person name="Corradi N."/>
            <person name="James T."/>
        </authorList>
    </citation>
    <scope>NUCLEOTIDE SEQUENCE [LARGE SCALE GENOMIC DNA]</scope>
    <source>
        <strain evidence="6 7">KSL3</strain>
    </source>
</reference>
<accession>A0A2H9TNX7</accession>
<evidence type="ECO:0000256" key="5">
    <source>
        <dbReference type="SAM" id="MobiDB-lite"/>
    </source>
</evidence>
<dbReference type="GO" id="GO:1990904">
    <property type="term" value="C:ribonucleoprotein complex"/>
    <property type="evidence" value="ECO:0007669"/>
    <property type="project" value="UniProtKB-KW"/>
</dbReference>
<evidence type="ECO:0000256" key="2">
    <source>
        <dbReference type="ARBA" id="ARBA00022980"/>
    </source>
</evidence>
<protein>
    <recommendedName>
        <fullName evidence="4">Large ribosomal subunit protein uL4m</fullName>
    </recommendedName>
</protein>
<gene>
    <name evidence="6" type="ORF">PSACC_00730</name>
</gene>
<dbReference type="InterPro" id="IPR013005">
    <property type="entry name" value="Ribosomal_uL4-like"/>
</dbReference>
<evidence type="ECO:0000256" key="3">
    <source>
        <dbReference type="ARBA" id="ARBA00023274"/>
    </source>
</evidence>
<dbReference type="OrthoDB" id="275876at2759"/>
<dbReference type="GO" id="GO:0005840">
    <property type="term" value="C:ribosome"/>
    <property type="evidence" value="ECO:0007669"/>
    <property type="project" value="UniProtKB-KW"/>
</dbReference>
<comment type="similarity">
    <text evidence="1">Belongs to the universal ribosomal protein uL4 family.</text>
</comment>
<evidence type="ECO:0000313" key="7">
    <source>
        <dbReference type="Proteomes" id="UP000240830"/>
    </source>
</evidence>
<evidence type="ECO:0000256" key="1">
    <source>
        <dbReference type="ARBA" id="ARBA00010528"/>
    </source>
</evidence>
<organism evidence="6 7">
    <name type="scientific">Paramicrosporidium saccamoebae</name>
    <dbReference type="NCBI Taxonomy" id="1246581"/>
    <lineage>
        <taxon>Eukaryota</taxon>
        <taxon>Fungi</taxon>
        <taxon>Fungi incertae sedis</taxon>
        <taxon>Cryptomycota</taxon>
        <taxon>Cryptomycota incertae sedis</taxon>
        <taxon>Paramicrosporidium</taxon>
    </lineage>
</organism>
<dbReference type="EMBL" id="MTSL01000063">
    <property type="protein sequence ID" value="PJF19458.1"/>
    <property type="molecule type" value="Genomic_DNA"/>
</dbReference>
<feature type="compositionally biased region" description="Basic residues" evidence="5">
    <location>
        <begin position="90"/>
        <end position="101"/>
    </location>
</feature>
<dbReference type="Proteomes" id="UP000240830">
    <property type="component" value="Unassembled WGS sequence"/>
</dbReference>
<dbReference type="InterPro" id="IPR002136">
    <property type="entry name" value="Ribosomal_uL4"/>
</dbReference>
<keyword evidence="2" id="KW-0689">Ribosomal protein</keyword>
<dbReference type="AlphaFoldDB" id="A0A2H9TNX7"/>
<dbReference type="STRING" id="1246581.A0A2H9TNX7"/>
<dbReference type="PANTHER" id="PTHR10746:SF6">
    <property type="entry name" value="LARGE RIBOSOMAL SUBUNIT PROTEIN UL4M"/>
    <property type="match status" value="1"/>
</dbReference>
<evidence type="ECO:0000313" key="6">
    <source>
        <dbReference type="EMBL" id="PJF19458.1"/>
    </source>
</evidence>
<dbReference type="GO" id="GO:0006412">
    <property type="term" value="P:translation"/>
    <property type="evidence" value="ECO:0007669"/>
    <property type="project" value="InterPro"/>
</dbReference>
<dbReference type="Gene3D" id="3.40.1370.10">
    <property type="match status" value="1"/>
</dbReference>
<dbReference type="SUPFAM" id="SSF52166">
    <property type="entry name" value="Ribosomal protein L4"/>
    <property type="match status" value="1"/>
</dbReference>
<sequence>MHPAMVVRRNPFLEPVPAWLRNFKTYEPMTIVKVSPTVFKAPVRVDIMHRVVNWYRAGLRAGTASTKHRSDVRGTTRKMYQQKGTGRARAGTRRAHQRRGGARCFGPKPRKYSYELPRKIVNFGLRSALSTKFGQGQLSFVADDSILIDTHKTSSLSKIIANIPAKKILLIDSSPPQQNLKLAARSLNDSFSILNTRTDAINVYHILKYPCVLLTDRARKYYERYFNSSRY</sequence>
<dbReference type="PANTHER" id="PTHR10746">
    <property type="entry name" value="50S RIBOSOMAL PROTEIN L4"/>
    <property type="match status" value="1"/>
</dbReference>
<feature type="region of interest" description="Disordered" evidence="5">
    <location>
        <begin position="65"/>
        <end position="101"/>
    </location>
</feature>